<feature type="compositionally biased region" description="Basic and acidic residues" evidence="10">
    <location>
        <begin position="438"/>
        <end position="449"/>
    </location>
</feature>
<keyword evidence="4 9" id="KW-0479">Metal-binding</keyword>
<proteinExistence type="inferred from homology"/>
<evidence type="ECO:0000256" key="6">
    <source>
        <dbReference type="ARBA" id="ARBA00022801"/>
    </source>
</evidence>
<dbReference type="Proteomes" id="UP000650511">
    <property type="component" value="Unassembled WGS sequence"/>
</dbReference>
<feature type="binding site" evidence="9">
    <location>
        <begin position="281"/>
        <end position="284"/>
    </location>
    <ligand>
        <name>GTP</name>
        <dbReference type="ChEBI" id="CHEBI:37565"/>
    </ligand>
</feature>
<feature type="binding site" evidence="9">
    <location>
        <begin position="310"/>
        <end position="312"/>
    </location>
    <ligand>
        <name>GTP</name>
        <dbReference type="ChEBI" id="CHEBI:37565"/>
    </ligand>
</feature>
<feature type="binding site" evidence="9">
    <location>
        <begin position="158"/>
        <end position="165"/>
    </location>
    <ligand>
        <name>GTP</name>
        <dbReference type="ChEBI" id="CHEBI:37565"/>
    </ligand>
</feature>
<comment type="caution">
    <text evidence="14">The sequence shown here is derived from an EMBL/GenBank/DDBJ whole genome shotgun (WGS) entry which is preliminary data.</text>
</comment>
<dbReference type="InterPro" id="IPR015349">
    <property type="entry name" value="OCT_dom"/>
</dbReference>
<keyword evidence="3 9" id="KW-0963">Cytoplasm</keyword>
<dbReference type="Pfam" id="PF09269">
    <property type="entry name" value="DUF1967"/>
    <property type="match status" value="1"/>
</dbReference>
<comment type="cofactor">
    <cofactor evidence="1 9">
        <name>Mg(2+)</name>
        <dbReference type="ChEBI" id="CHEBI:18420"/>
    </cofactor>
</comment>
<dbReference type="GO" id="GO:0003924">
    <property type="term" value="F:GTPase activity"/>
    <property type="evidence" value="ECO:0007669"/>
    <property type="project" value="UniProtKB-UniRule"/>
</dbReference>
<keyword evidence="7 9" id="KW-0460">Magnesium</keyword>
<evidence type="ECO:0000256" key="3">
    <source>
        <dbReference type="ARBA" id="ARBA00022490"/>
    </source>
</evidence>
<dbReference type="FunFam" id="2.70.210.12:FF:000001">
    <property type="entry name" value="GTPase Obg"/>
    <property type="match status" value="1"/>
</dbReference>
<dbReference type="InterPro" id="IPR036726">
    <property type="entry name" value="GTP1_OBG_dom_sf"/>
</dbReference>
<feature type="domain" description="OBG-type G" evidence="11">
    <location>
        <begin position="152"/>
        <end position="329"/>
    </location>
</feature>
<evidence type="ECO:0000259" key="12">
    <source>
        <dbReference type="PROSITE" id="PS51881"/>
    </source>
</evidence>
<dbReference type="SUPFAM" id="SSF102741">
    <property type="entry name" value="Obg GTP-binding protein C-terminal domain"/>
    <property type="match status" value="1"/>
</dbReference>
<feature type="compositionally biased region" description="Acidic residues" evidence="10">
    <location>
        <begin position="450"/>
        <end position="478"/>
    </location>
</feature>
<dbReference type="HAMAP" id="MF_01454">
    <property type="entry name" value="GTPase_Obg"/>
    <property type="match status" value="1"/>
</dbReference>
<comment type="similarity">
    <text evidence="2 9">Belongs to the TRAFAC class OBG-HflX-like GTPase superfamily. OBG GTPase family.</text>
</comment>
<organism evidence="14 15">
    <name type="scientific">Egicoccus halophilus</name>
    <dbReference type="NCBI Taxonomy" id="1670830"/>
    <lineage>
        <taxon>Bacteria</taxon>
        <taxon>Bacillati</taxon>
        <taxon>Actinomycetota</taxon>
        <taxon>Nitriliruptoria</taxon>
        <taxon>Egicoccales</taxon>
        <taxon>Egicoccaceae</taxon>
        <taxon>Egicoccus</taxon>
    </lineage>
</organism>
<dbReference type="NCBIfam" id="NF008955">
    <property type="entry name" value="PRK12297.1"/>
    <property type="match status" value="1"/>
</dbReference>
<dbReference type="SUPFAM" id="SSF82051">
    <property type="entry name" value="Obg GTP-binding protein N-terminal domain"/>
    <property type="match status" value="1"/>
</dbReference>
<evidence type="ECO:0000259" key="11">
    <source>
        <dbReference type="PROSITE" id="PS51710"/>
    </source>
</evidence>
<dbReference type="PANTHER" id="PTHR11702">
    <property type="entry name" value="DEVELOPMENTALLY REGULATED GTP-BINDING PROTEIN-RELATED"/>
    <property type="match status" value="1"/>
</dbReference>
<feature type="binding site" evidence="9">
    <location>
        <begin position="210"/>
        <end position="213"/>
    </location>
    <ligand>
        <name>GTP</name>
        <dbReference type="ChEBI" id="CHEBI:37565"/>
    </ligand>
</feature>
<dbReference type="AlphaFoldDB" id="A0A8J3A8Q5"/>
<dbReference type="InterPro" id="IPR031167">
    <property type="entry name" value="G_OBG"/>
</dbReference>
<feature type="binding site" evidence="9">
    <location>
        <position position="185"/>
    </location>
    <ligand>
        <name>Mg(2+)</name>
        <dbReference type="ChEBI" id="CHEBI:18420"/>
    </ligand>
</feature>
<dbReference type="PROSITE" id="PS00905">
    <property type="entry name" value="GTP1_OBG"/>
    <property type="match status" value="1"/>
</dbReference>
<evidence type="ECO:0000256" key="5">
    <source>
        <dbReference type="ARBA" id="ARBA00022741"/>
    </source>
</evidence>
<keyword evidence="15" id="KW-1185">Reference proteome</keyword>
<dbReference type="InterPro" id="IPR006073">
    <property type="entry name" value="GTP-bd"/>
</dbReference>
<comment type="function">
    <text evidence="9">An essential GTPase which binds GTP, GDP and possibly (p)ppGpp with moderate affinity, with high nucleotide exchange rates and a fairly low GTP hydrolysis rate. Plays a role in control of the cell cycle, stress response, ribosome biogenesis and in those bacteria that undergo differentiation, in morphogenesis control.</text>
</comment>
<feature type="compositionally biased region" description="Gly residues" evidence="10">
    <location>
        <begin position="1"/>
        <end position="11"/>
    </location>
</feature>
<reference evidence="14" key="1">
    <citation type="journal article" date="2014" name="Int. J. Syst. Evol. Microbiol.">
        <title>Complete genome sequence of Corynebacterium casei LMG S-19264T (=DSM 44701T), isolated from a smear-ripened cheese.</title>
        <authorList>
            <consortium name="US DOE Joint Genome Institute (JGI-PGF)"/>
            <person name="Walter F."/>
            <person name="Albersmeier A."/>
            <person name="Kalinowski J."/>
            <person name="Ruckert C."/>
        </authorList>
    </citation>
    <scope>NUCLEOTIDE SEQUENCE</scope>
    <source>
        <strain evidence="14">CGMCC 1.14988</strain>
    </source>
</reference>
<evidence type="ECO:0000313" key="14">
    <source>
        <dbReference type="EMBL" id="GGI06835.1"/>
    </source>
</evidence>
<keyword evidence="5 9" id="KW-0547">Nucleotide-binding</keyword>
<dbReference type="PANTHER" id="PTHR11702:SF31">
    <property type="entry name" value="MITOCHONDRIAL RIBOSOME-ASSOCIATED GTPASE 2"/>
    <property type="match status" value="1"/>
</dbReference>
<keyword evidence="8 9" id="KW-0342">GTP-binding</keyword>
<dbReference type="Gene3D" id="2.70.210.12">
    <property type="entry name" value="GTP1/OBG domain"/>
    <property type="match status" value="1"/>
</dbReference>
<feature type="region of interest" description="Disordered" evidence="10">
    <location>
        <begin position="437"/>
        <end position="478"/>
    </location>
</feature>
<dbReference type="InterPro" id="IPR006169">
    <property type="entry name" value="GTP1_OBG_dom"/>
</dbReference>
<dbReference type="InterPro" id="IPR036346">
    <property type="entry name" value="GTP-bd_prot_GTP1/OBG_C_sf"/>
</dbReference>
<keyword evidence="6 9" id="KW-0378">Hydrolase</keyword>
<dbReference type="PROSITE" id="PS51883">
    <property type="entry name" value="OBG"/>
    <property type="match status" value="1"/>
</dbReference>
<dbReference type="GO" id="GO:0005737">
    <property type="term" value="C:cytoplasm"/>
    <property type="evidence" value="ECO:0007669"/>
    <property type="project" value="UniProtKB-SubCell"/>
</dbReference>
<dbReference type="PROSITE" id="PS51710">
    <property type="entry name" value="G_OBG"/>
    <property type="match status" value="1"/>
</dbReference>
<evidence type="ECO:0000313" key="15">
    <source>
        <dbReference type="Proteomes" id="UP000650511"/>
    </source>
</evidence>
<gene>
    <name evidence="9 14" type="primary">obg</name>
    <name evidence="14" type="ORF">GCM10011354_21080</name>
</gene>
<protein>
    <recommendedName>
        <fullName evidence="9">GTPase Obg</fullName>
        <ecNumber evidence="9">3.6.5.-</ecNumber>
    </recommendedName>
    <alternativeName>
        <fullName evidence="9">GTP-binding protein Obg</fullName>
    </alternativeName>
</protein>
<dbReference type="NCBIfam" id="NF008956">
    <property type="entry name" value="PRK12299.1"/>
    <property type="match status" value="1"/>
</dbReference>
<dbReference type="Pfam" id="PF01018">
    <property type="entry name" value="GTP1_OBG"/>
    <property type="match status" value="1"/>
</dbReference>
<evidence type="ECO:0000256" key="10">
    <source>
        <dbReference type="SAM" id="MobiDB-lite"/>
    </source>
</evidence>
<feature type="compositionally biased region" description="Gly residues" evidence="10">
    <location>
        <begin position="25"/>
        <end position="35"/>
    </location>
</feature>
<dbReference type="NCBIfam" id="TIGR03595">
    <property type="entry name" value="Obg_CgtA_exten"/>
    <property type="match status" value="1"/>
</dbReference>
<evidence type="ECO:0000256" key="2">
    <source>
        <dbReference type="ARBA" id="ARBA00007699"/>
    </source>
</evidence>
<dbReference type="GO" id="GO:0005525">
    <property type="term" value="F:GTP binding"/>
    <property type="evidence" value="ECO:0007669"/>
    <property type="project" value="UniProtKB-UniRule"/>
</dbReference>
<accession>A0A8J3A8Q5</accession>
<evidence type="ECO:0000259" key="13">
    <source>
        <dbReference type="PROSITE" id="PS51883"/>
    </source>
</evidence>
<dbReference type="CDD" id="cd01898">
    <property type="entry name" value="Obg"/>
    <property type="match status" value="1"/>
</dbReference>
<dbReference type="InterPro" id="IPR027417">
    <property type="entry name" value="P-loop_NTPase"/>
</dbReference>
<dbReference type="InterPro" id="IPR006074">
    <property type="entry name" value="GTP1-OBG_CS"/>
</dbReference>
<comment type="subunit">
    <text evidence="9">Monomer.</text>
</comment>
<dbReference type="SUPFAM" id="SSF52540">
    <property type="entry name" value="P-loop containing nucleoside triphosphate hydrolases"/>
    <property type="match status" value="1"/>
</dbReference>
<evidence type="ECO:0000256" key="4">
    <source>
        <dbReference type="ARBA" id="ARBA00022723"/>
    </source>
</evidence>
<feature type="binding site" evidence="9">
    <location>
        <position position="165"/>
    </location>
    <ligand>
        <name>Mg(2+)</name>
        <dbReference type="ChEBI" id="CHEBI:18420"/>
    </ligand>
</feature>
<evidence type="ECO:0000256" key="9">
    <source>
        <dbReference type="HAMAP-Rule" id="MF_01454"/>
    </source>
</evidence>
<feature type="domain" description="Obg" evidence="13">
    <location>
        <begin position="1"/>
        <end position="151"/>
    </location>
</feature>
<evidence type="ECO:0000256" key="1">
    <source>
        <dbReference type="ARBA" id="ARBA00001946"/>
    </source>
</evidence>
<dbReference type="NCBIfam" id="NF008954">
    <property type="entry name" value="PRK12296.1"/>
    <property type="match status" value="1"/>
</dbReference>
<feature type="domain" description="OCT" evidence="12">
    <location>
        <begin position="354"/>
        <end position="431"/>
    </location>
</feature>
<evidence type="ECO:0000256" key="7">
    <source>
        <dbReference type="ARBA" id="ARBA00022842"/>
    </source>
</evidence>
<dbReference type="Gene3D" id="3.40.50.300">
    <property type="entry name" value="P-loop containing nucleotide triphosphate hydrolases"/>
    <property type="match status" value="1"/>
</dbReference>
<comment type="subcellular location">
    <subcellularLocation>
        <location evidence="9">Cytoplasm</location>
    </subcellularLocation>
</comment>
<dbReference type="PRINTS" id="PR00326">
    <property type="entry name" value="GTP1OBG"/>
</dbReference>
<evidence type="ECO:0000256" key="8">
    <source>
        <dbReference type="ARBA" id="ARBA00023134"/>
    </source>
</evidence>
<sequence length="478" mass="51299">MHVRGGDGGNGSVSMRREAHVPRGGPDGGDGGRGGDVVLVADRNTTSLLDLHRTPHRRGGNGGHGSGQNRTGAEGRDEVIPVPLGTVVRERDTGVVLADLVTDGQRWVAGRGGRGGRGNAAFATRYRRLPRFAERGEKVTDRSLRLELKVIADVGLVGFPSAGKSSLVSRLSSARPRIEAWPFTTLTPHLGVMRAGSDAEGQPIDVVLADVPGLIEGAAEGKGLGIQFLRHIERCLVLLHVLDAVPMEPDRDPVRDLAVLREELRRHDPTLLERPQLVVLNKLDLPDGEAMADLVLEQLTGAGEEVLTVSAISGVGLDALRYRLGALVAAEREVRGDVLVETVPSTDEEVVLRLSSAGERDFTVTPSDEGYVVTGERMARWVQMLPLEDWEAVRYLQGRLRRAGVEKALVDAGARKGDEVVIGDLVFDFDPDLDDLPAEEREAILAGEHDPEDVGDDGLSDDGASEEEERGDEPEVGA</sequence>
<dbReference type="PROSITE" id="PS51881">
    <property type="entry name" value="OCT"/>
    <property type="match status" value="1"/>
</dbReference>
<name>A0A8J3A8Q5_9ACTN</name>
<dbReference type="Gene3D" id="3.30.300.350">
    <property type="entry name" value="GTP-binding protein OBG, C-terminal domain"/>
    <property type="match status" value="1"/>
</dbReference>
<dbReference type="GO" id="GO:0042254">
    <property type="term" value="P:ribosome biogenesis"/>
    <property type="evidence" value="ECO:0007669"/>
    <property type="project" value="UniProtKB-UniRule"/>
</dbReference>
<dbReference type="Pfam" id="PF01926">
    <property type="entry name" value="MMR_HSR1"/>
    <property type="match status" value="1"/>
</dbReference>
<dbReference type="NCBIfam" id="TIGR02729">
    <property type="entry name" value="Obg_CgtA"/>
    <property type="match status" value="1"/>
</dbReference>
<feature type="binding site" evidence="9">
    <location>
        <begin position="183"/>
        <end position="187"/>
    </location>
    <ligand>
        <name>GTP</name>
        <dbReference type="ChEBI" id="CHEBI:37565"/>
    </ligand>
</feature>
<dbReference type="EMBL" id="BMHA01000007">
    <property type="protein sequence ID" value="GGI06835.1"/>
    <property type="molecule type" value="Genomic_DNA"/>
</dbReference>
<dbReference type="InterPro" id="IPR045086">
    <property type="entry name" value="OBG_GTPase"/>
</dbReference>
<dbReference type="EC" id="3.6.5.-" evidence="9"/>
<dbReference type="GO" id="GO:0000287">
    <property type="term" value="F:magnesium ion binding"/>
    <property type="evidence" value="ECO:0007669"/>
    <property type="project" value="InterPro"/>
</dbReference>
<feature type="region of interest" description="Disordered" evidence="10">
    <location>
        <begin position="1"/>
        <end position="77"/>
    </location>
</feature>
<reference evidence="14" key="2">
    <citation type="submission" date="2020-09" db="EMBL/GenBank/DDBJ databases">
        <authorList>
            <person name="Sun Q."/>
            <person name="Zhou Y."/>
        </authorList>
    </citation>
    <scope>NUCLEOTIDE SEQUENCE</scope>
    <source>
        <strain evidence="14">CGMCC 1.14988</strain>
    </source>
</reference>
<dbReference type="InterPro" id="IPR014100">
    <property type="entry name" value="GTP-bd_Obg/CgtA"/>
</dbReference>